<proteinExistence type="predicted"/>
<reference evidence="1 2" key="1">
    <citation type="submission" date="2017-10" db="EMBL/GenBank/DDBJ databases">
        <title>Frigbacter circumglobatus gen. nov. sp. nov., isolated from sediment cultured in situ.</title>
        <authorList>
            <person name="Zhao Z."/>
        </authorList>
    </citation>
    <scope>NUCLEOTIDE SEQUENCE [LARGE SCALE GENOMIC DNA]</scope>
    <source>
        <strain evidence="1 2">ZYL</strain>
    </source>
</reference>
<dbReference type="InParanoid" id="A0A2G4YTN9"/>
<keyword evidence="2" id="KW-1185">Reference proteome</keyword>
<protein>
    <submittedName>
        <fullName evidence="1">Multidrug transporter</fullName>
    </submittedName>
</protein>
<dbReference type="Pfam" id="PF07277">
    <property type="entry name" value="SapC"/>
    <property type="match status" value="1"/>
</dbReference>
<dbReference type="AlphaFoldDB" id="A0A2G4YTN9"/>
<sequence length="235" mass="26662">MPSNFVPLNPVDHGLLKIRARKDFRLMKDAHVIPLGVHEFFQASAEYPVVFVKNSENGQFIPVAMMGLKPGENLFVGPEGWEGLYIPMAIRNHPFHLMRNPQDEEKVMVAIDEKSTTLSLDEGARLFKDDGSRSDILEERMQDLRNHFESSQLTESFTALVTGLDLLAQRNLTVEVSGETIDLEGIYFIDEVKLNAVPDDQFLDLRQHGFLPLLYAQMVSVHQIRCLASLQAQRK</sequence>
<dbReference type="EMBL" id="PDEM01000020">
    <property type="protein sequence ID" value="PHZ84826.1"/>
    <property type="molecule type" value="Genomic_DNA"/>
</dbReference>
<dbReference type="RefSeq" id="WP_099472398.1">
    <property type="nucleotide sequence ID" value="NZ_CP041025.1"/>
</dbReference>
<comment type="caution">
    <text evidence="1">The sequence shown here is derived from an EMBL/GenBank/DDBJ whole genome shotgun (WGS) entry which is preliminary data.</text>
</comment>
<evidence type="ECO:0000313" key="1">
    <source>
        <dbReference type="EMBL" id="PHZ84826.1"/>
    </source>
</evidence>
<organism evidence="1 2">
    <name type="scientific">Paremcibacter congregatus</name>
    <dbReference type="NCBI Taxonomy" id="2043170"/>
    <lineage>
        <taxon>Bacteria</taxon>
        <taxon>Pseudomonadati</taxon>
        <taxon>Pseudomonadota</taxon>
        <taxon>Alphaproteobacteria</taxon>
        <taxon>Emcibacterales</taxon>
        <taxon>Emcibacteraceae</taxon>
        <taxon>Paremcibacter</taxon>
    </lineage>
</organism>
<dbReference type="InterPro" id="IPR010836">
    <property type="entry name" value="SapC"/>
</dbReference>
<dbReference type="Proteomes" id="UP000229730">
    <property type="component" value="Unassembled WGS sequence"/>
</dbReference>
<gene>
    <name evidence="1" type="ORF">CRD36_08845</name>
</gene>
<accession>A0A2G4YTN9</accession>
<name>A0A2G4YTN9_9PROT</name>
<dbReference type="OrthoDB" id="8888710at2"/>
<evidence type="ECO:0000313" key="2">
    <source>
        <dbReference type="Proteomes" id="UP000229730"/>
    </source>
</evidence>